<dbReference type="RefSeq" id="WP_017745831.1">
    <property type="nucleotide sequence ID" value="NZ_KQ976354.1"/>
</dbReference>
<dbReference type="EMBL" id="ANNX02000040">
    <property type="protein sequence ID" value="KYC38556.1"/>
    <property type="molecule type" value="Genomic_DNA"/>
</dbReference>
<proteinExistence type="predicted"/>
<dbReference type="OrthoDB" id="510723at2"/>
<organism evidence="2 3">
    <name type="scientific">Scytonema hofmannii PCC 7110</name>
    <dbReference type="NCBI Taxonomy" id="128403"/>
    <lineage>
        <taxon>Bacteria</taxon>
        <taxon>Bacillati</taxon>
        <taxon>Cyanobacteriota</taxon>
        <taxon>Cyanophyceae</taxon>
        <taxon>Nostocales</taxon>
        <taxon>Scytonemataceae</taxon>
        <taxon>Scytonema</taxon>
    </lineage>
</organism>
<evidence type="ECO:0000256" key="1">
    <source>
        <dbReference type="SAM" id="SignalP"/>
    </source>
</evidence>
<keyword evidence="3" id="KW-1185">Reference proteome</keyword>
<accession>A0A139X1L7</accession>
<comment type="caution">
    <text evidence="2">The sequence shown here is derived from an EMBL/GenBank/DDBJ whole genome shotgun (WGS) entry which is preliminary data.</text>
</comment>
<evidence type="ECO:0000313" key="2">
    <source>
        <dbReference type="EMBL" id="KYC38556.1"/>
    </source>
</evidence>
<protein>
    <submittedName>
        <fullName evidence="2">Uncharacterized protein</fullName>
    </submittedName>
</protein>
<sequence>MSAKFKLLLIVVFSIFATAATGMYITQRQPSAAVSKTSNGQQPQHFFTTSQEGMVANLERANYQEIPLESINSSLKGSDPTDLALNAFERDLALRKGPKKIEVSYPQPNRVLVTITQTKQEKNSAKTAKYRVELTTFGRSLFVSSPLVWQIIWAGSQECLAKSSQKKCQG</sequence>
<name>A0A139X1L7_9CYAN</name>
<evidence type="ECO:0000313" key="3">
    <source>
        <dbReference type="Proteomes" id="UP000076925"/>
    </source>
</evidence>
<gene>
    <name evidence="2" type="ORF">WA1_35820</name>
</gene>
<keyword evidence="1" id="KW-0732">Signal</keyword>
<feature type="chain" id="PRO_5007300515" evidence="1">
    <location>
        <begin position="20"/>
        <end position="170"/>
    </location>
</feature>
<feature type="signal peptide" evidence="1">
    <location>
        <begin position="1"/>
        <end position="19"/>
    </location>
</feature>
<dbReference type="Proteomes" id="UP000076925">
    <property type="component" value="Unassembled WGS sequence"/>
</dbReference>
<dbReference type="AlphaFoldDB" id="A0A139X1L7"/>
<dbReference type="STRING" id="128403.WA1_35820"/>
<reference evidence="2 3" key="1">
    <citation type="journal article" date="2013" name="Genome Biol. Evol.">
        <title>Genomes of Stigonematalean cyanobacteria (subsection V) and the evolution of oxygenic photosynthesis from prokaryotes to plastids.</title>
        <authorList>
            <person name="Dagan T."/>
            <person name="Roettger M."/>
            <person name="Stucken K."/>
            <person name="Landan G."/>
            <person name="Koch R."/>
            <person name="Major P."/>
            <person name="Gould S.B."/>
            <person name="Goremykin V.V."/>
            <person name="Rippka R."/>
            <person name="Tandeau de Marsac N."/>
            <person name="Gugger M."/>
            <person name="Lockhart P.J."/>
            <person name="Allen J.F."/>
            <person name="Brune I."/>
            <person name="Maus I."/>
            <person name="Puhler A."/>
            <person name="Martin W.F."/>
        </authorList>
    </citation>
    <scope>NUCLEOTIDE SEQUENCE [LARGE SCALE GENOMIC DNA]</scope>
    <source>
        <strain evidence="2 3">PCC 7110</strain>
    </source>
</reference>